<dbReference type="EMBL" id="LGIA01000011">
    <property type="protein sequence ID" value="KOH46974.1"/>
    <property type="molecule type" value="Genomic_DNA"/>
</dbReference>
<keyword evidence="2" id="KW-1185">Reference proteome</keyword>
<evidence type="ECO:0000313" key="1">
    <source>
        <dbReference type="EMBL" id="KOH46974.1"/>
    </source>
</evidence>
<reference evidence="2" key="1">
    <citation type="submission" date="2015-07" db="EMBL/GenBank/DDBJ databases">
        <title>Genome sequencing of Sunxiuqinia dokdonensis strain SK.</title>
        <authorList>
            <person name="Ahn S."/>
            <person name="Kim B.-C."/>
        </authorList>
    </citation>
    <scope>NUCLEOTIDE SEQUENCE [LARGE SCALE GENOMIC DNA]</scope>
    <source>
        <strain evidence="2">SK</strain>
    </source>
</reference>
<dbReference type="AlphaFoldDB" id="A0A0L8VET1"/>
<protein>
    <submittedName>
        <fullName evidence="1">Uncharacterized protein</fullName>
    </submittedName>
</protein>
<organism evidence="1 2">
    <name type="scientific">Sunxiuqinia dokdonensis</name>
    <dbReference type="NCBI Taxonomy" id="1409788"/>
    <lineage>
        <taxon>Bacteria</taxon>
        <taxon>Pseudomonadati</taxon>
        <taxon>Bacteroidota</taxon>
        <taxon>Bacteroidia</taxon>
        <taxon>Marinilabiliales</taxon>
        <taxon>Prolixibacteraceae</taxon>
        <taxon>Sunxiuqinia</taxon>
    </lineage>
</organism>
<proteinExistence type="predicted"/>
<gene>
    <name evidence="1" type="ORF">NC99_02130</name>
</gene>
<dbReference type="STRING" id="1409788.NC99_02130"/>
<accession>A0A0L8VET1</accession>
<comment type="caution">
    <text evidence="1">The sequence shown here is derived from an EMBL/GenBank/DDBJ whole genome shotgun (WGS) entry which is preliminary data.</text>
</comment>
<sequence length="48" mass="5743">MDVDFCVLFHELHFLGPKTPRNSDERTFHLKKVMLFLPVFLLIFDDYG</sequence>
<dbReference type="Proteomes" id="UP000036958">
    <property type="component" value="Unassembled WGS sequence"/>
</dbReference>
<name>A0A0L8VET1_9BACT</name>
<evidence type="ECO:0000313" key="2">
    <source>
        <dbReference type="Proteomes" id="UP000036958"/>
    </source>
</evidence>